<dbReference type="Proteomes" id="UP000298061">
    <property type="component" value="Unassembled WGS sequence"/>
</dbReference>
<comment type="caution">
    <text evidence="1">The sequence shown here is derived from an EMBL/GenBank/DDBJ whole genome shotgun (WGS) entry which is preliminary data.</text>
</comment>
<gene>
    <name evidence="1" type="ORF">EWM64_g4590</name>
</gene>
<organism evidence="1 2">
    <name type="scientific">Hericium alpestre</name>
    <dbReference type="NCBI Taxonomy" id="135208"/>
    <lineage>
        <taxon>Eukaryota</taxon>
        <taxon>Fungi</taxon>
        <taxon>Dikarya</taxon>
        <taxon>Basidiomycota</taxon>
        <taxon>Agaricomycotina</taxon>
        <taxon>Agaricomycetes</taxon>
        <taxon>Russulales</taxon>
        <taxon>Hericiaceae</taxon>
        <taxon>Hericium</taxon>
    </lineage>
</organism>
<evidence type="ECO:0000313" key="1">
    <source>
        <dbReference type="EMBL" id="TFY79421.1"/>
    </source>
</evidence>
<dbReference type="AlphaFoldDB" id="A0A4Y9ZZM1"/>
<evidence type="ECO:0000313" key="2">
    <source>
        <dbReference type="Proteomes" id="UP000298061"/>
    </source>
</evidence>
<reference evidence="1 2" key="1">
    <citation type="submission" date="2019-02" db="EMBL/GenBank/DDBJ databases">
        <title>Genome sequencing of the rare red list fungi Hericium alpestre (H. flagellum).</title>
        <authorList>
            <person name="Buettner E."/>
            <person name="Kellner H."/>
        </authorList>
    </citation>
    <scope>NUCLEOTIDE SEQUENCE [LARGE SCALE GENOMIC DNA]</scope>
    <source>
        <strain evidence="1 2">DSM 108284</strain>
    </source>
</reference>
<keyword evidence="2" id="KW-1185">Reference proteome</keyword>
<sequence length="433" mass="49607">MITRVLYETKDIGRNPIRLSIIIAAYLYRALEANGYPIYISAMFREEDKGTLPAGPVIDQTKPPLSDTPVFLTHSHHSDFDNVMLFADEGNAFQFLRWKAHVQKHTPWWFAKVGDTVKGKTQDFFKHNVPLSPCFPMEELPADTTRHIEAHQRNPSAIARRIMTSSSFSIELTKDLTAHRGATMCRTYRCRLLSTDGIDVHPTISHTHFFCVKFFDDRFYSFDHYGHDDQYPNRKEAQLSVLVKHWDTAEECVRREDAAYKKLAVIQGSLIPRYYGAHTFDLPTGHILCGIMMEYIPAETLSQSLTMRITTDQQVQLIRSLRHAVRVLQYSDVSQHDWHLGQILCLVPEPDSPGEEAAPAHCVLVDFAQTRQSYWKMDSQFANDAGEAMRTLLSVLDEDLVWDNWAPREMWDCVVSGLGRSRTALVQIPLQAH</sequence>
<name>A0A4Y9ZZM1_9AGAM</name>
<proteinExistence type="predicted"/>
<accession>A0A4Y9ZZM1</accession>
<evidence type="ECO:0008006" key="3">
    <source>
        <dbReference type="Google" id="ProtNLM"/>
    </source>
</evidence>
<dbReference type="OrthoDB" id="3138711at2759"/>
<dbReference type="EMBL" id="SFCI01000503">
    <property type="protein sequence ID" value="TFY79421.1"/>
    <property type="molecule type" value="Genomic_DNA"/>
</dbReference>
<protein>
    <recommendedName>
        <fullName evidence="3">Protein kinase domain-containing protein</fullName>
    </recommendedName>
</protein>